<name>A0ABW0DNG0_9ACTN</name>
<evidence type="ECO:0000313" key="1">
    <source>
        <dbReference type="EMBL" id="MFC5238787.1"/>
    </source>
</evidence>
<gene>
    <name evidence="1" type="ORF">ACFPWV_02445</name>
</gene>
<protein>
    <submittedName>
        <fullName evidence="1">Uncharacterized protein</fullName>
    </submittedName>
</protein>
<accession>A0ABW0DNG0</accession>
<proteinExistence type="predicted"/>
<dbReference type="EMBL" id="JBHSKN010000002">
    <property type="protein sequence ID" value="MFC5238787.1"/>
    <property type="molecule type" value="Genomic_DNA"/>
</dbReference>
<dbReference type="Proteomes" id="UP001596035">
    <property type="component" value="Unassembled WGS sequence"/>
</dbReference>
<sequence>MTDRGAGRWLGPSELRVAGDAVEAVYTPLLGIRVEVRRSVDGSVLREPYTIVNSAVEPLAVTCLGIQTPFADWYRDARTSLEQAVHAHDFTGGTWSWALAQPMSGEGRCLGLIVREGAVRAYSVESRNQASLSDVRGHLVLQVTDSRP</sequence>
<organism evidence="1 2">
    <name type="scientific">Streptomyces atrovirens</name>
    <dbReference type="NCBI Taxonomy" id="285556"/>
    <lineage>
        <taxon>Bacteria</taxon>
        <taxon>Bacillati</taxon>
        <taxon>Actinomycetota</taxon>
        <taxon>Actinomycetes</taxon>
        <taxon>Kitasatosporales</taxon>
        <taxon>Streptomycetaceae</taxon>
        <taxon>Streptomyces</taxon>
    </lineage>
</organism>
<comment type="caution">
    <text evidence="1">The sequence shown here is derived from an EMBL/GenBank/DDBJ whole genome shotgun (WGS) entry which is preliminary data.</text>
</comment>
<reference evidence="2" key="1">
    <citation type="journal article" date="2019" name="Int. J. Syst. Evol. Microbiol.">
        <title>The Global Catalogue of Microorganisms (GCM) 10K type strain sequencing project: providing services to taxonomists for standard genome sequencing and annotation.</title>
        <authorList>
            <consortium name="The Broad Institute Genomics Platform"/>
            <consortium name="The Broad Institute Genome Sequencing Center for Infectious Disease"/>
            <person name="Wu L."/>
            <person name="Ma J."/>
        </authorList>
    </citation>
    <scope>NUCLEOTIDE SEQUENCE [LARGE SCALE GENOMIC DNA]</scope>
    <source>
        <strain evidence="2">CGMCC 4.7131</strain>
    </source>
</reference>
<keyword evidence="2" id="KW-1185">Reference proteome</keyword>
<dbReference type="RefSeq" id="WP_344569261.1">
    <property type="nucleotide sequence ID" value="NZ_BAAATG010000060.1"/>
</dbReference>
<evidence type="ECO:0000313" key="2">
    <source>
        <dbReference type="Proteomes" id="UP001596035"/>
    </source>
</evidence>